<accession>A0A515CWY9</accession>
<dbReference type="InterPro" id="IPR014093">
    <property type="entry name" value="Thiamine_kinase"/>
</dbReference>
<evidence type="ECO:0000259" key="6">
    <source>
        <dbReference type="Pfam" id="PF01636"/>
    </source>
</evidence>
<dbReference type="EC" id="2.7.1.89" evidence="5"/>
<keyword evidence="4 5" id="KW-0067">ATP-binding</keyword>
<gene>
    <name evidence="5" type="primary">thiK</name>
    <name evidence="7" type="ORF">EGO53_13120</name>
</gene>
<keyword evidence="1 5" id="KW-0808">Transferase</keyword>
<feature type="domain" description="Aminoglycoside phosphotransferase" evidence="6">
    <location>
        <begin position="79"/>
        <end position="230"/>
    </location>
</feature>
<dbReference type="Pfam" id="PF01636">
    <property type="entry name" value="APH"/>
    <property type="match status" value="1"/>
</dbReference>
<dbReference type="RefSeq" id="WP_130015544.1">
    <property type="nucleotide sequence ID" value="NZ_CAMFKY010000002.1"/>
</dbReference>
<dbReference type="Gene3D" id="3.90.1200.10">
    <property type="match status" value="1"/>
</dbReference>
<evidence type="ECO:0000256" key="1">
    <source>
        <dbReference type="ARBA" id="ARBA00022679"/>
    </source>
</evidence>
<evidence type="ECO:0000256" key="4">
    <source>
        <dbReference type="ARBA" id="ARBA00022840"/>
    </source>
</evidence>
<comment type="catalytic activity">
    <reaction evidence="5">
        <text>thiamine + ATP = thiamine phosphate + ADP + H(+)</text>
        <dbReference type="Rhea" id="RHEA:12012"/>
        <dbReference type="ChEBI" id="CHEBI:15378"/>
        <dbReference type="ChEBI" id="CHEBI:18385"/>
        <dbReference type="ChEBI" id="CHEBI:30616"/>
        <dbReference type="ChEBI" id="CHEBI:37575"/>
        <dbReference type="ChEBI" id="CHEBI:456216"/>
        <dbReference type="EC" id="2.7.1.89"/>
    </reaction>
</comment>
<dbReference type="EMBL" id="CP033893">
    <property type="protein sequence ID" value="QDL32676.1"/>
    <property type="molecule type" value="Genomic_DNA"/>
</dbReference>
<dbReference type="SUPFAM" id="SSF56112">
    <property type="entry name" value="Protein kinase-like (PK-like)"/>
    <property type="match status" value="1"/>
</dbReference>
<dbReference type="InterPro" id="IPR011009">
    <property type="entry name" value="Kinase-like_dom_sf"/>
</dbReference>
<dbReference type="HAMAP" id="MF_01604">
    <property type="entry name" value="Thiamine_kinase"/>
    <property type="match status" value="1"/>
</dbReference>
<evidence type="ECO:0000256" key="2">
    <source>
        <dbReference type="ARBA" id="ARBA00022741"/>
    </source>
</evidence>
<comment type="function">
    <text evidence="5">Catalyzes the phosphorylation of thiamine to thiamine phosphate.</text>
</comment>
<evidence type="ECO:0000313" key="8">
    <source>
        <dbReference type="Proteomes" id="UP000317572"/>
    </source>
</evidence>
<reference evidence="7 8" key="1">
    <citation type="submission" date="2018-11" db="EMBL/GenBank/DDBJ databases">
        <title>The first complete genome of Serratia liquefaciens isolated from metalophyte plant revel distinctness adaptive mechanisms in an extreme habitat.</title>
        <authorList>
            <person name="Caneschi W.L."/>
            <person name="Sanchez A.B."/>
            <person name="Felestrino E.B."/>
            <person name="Assis R.A.B."/>
            <person name="Lemes C.G.C."/>
            <person name="Cordeiro I.F."/>
            <person name="Fonseca N.P."/>
            <person name="Villa M."/>
            <person name="Vieira I.T."/>
            <person name="Moraes L.A."/>
            <person name="Kamino L.H.Y."/>
            <person name="do Carmo F."/>
            <person name="Garcia C.M."/>
            <person name="Almeida N.F."/>
            <person name="Silva R.S."/>
            <person name="Ferro J.A."/>
            <person name="Ferro M.I.T."/>
            <person name="Varani A.M."/>
            <person name="Ferreira R.M."/>
            <person name="dos Santos V.L."/>
            <person name="Silva U.C."/>
            <person name="Setubal J.C."/>
            <person name="Moreira L.M."/>
        </authorList>
    </citation>
    <scope>NUCLEOTIDE SEQUENCE [LARGE SCALE GENOMIC DNA]</scope>
    <source>
        <strain evidence="7 8">FG3</strain>
    </source>
</reference>
<evidence type="ECO:0000313" key="7">
    <source>
        <dbReference type="EMBL" id="QDL32676.1"/>
    </source>
</evidence>
<dbReference type="Proteomes" id="UP000317572">
    <property type="component" value="Chromosome"/>
</dbReference>
<proteinExistence type="inferred from homology"/>
<sequence>MAPSNTEATLRALIENELPAVKTAGCRFSPVQGLTGESWRIEGEGVQLLARQQSPEKSALGVSRRREARVLHRRGKDIGPQVLVQNNQWIILQWLDGDVVTGADFSRLNEQGDLAALLAGLHRQPPSGYPLNLPRQFARYWQQLDGRRLTQAWLRLHQHFQHRRTPTPLKLAPLHMDVHPGNLIVQGENLRLIDWEYAADGDIALDIAALFCSNAWSPARRQQFLQHYARIGYLDLPLLRRQVQRWLPWVDYLMLLWFEVRWQQTGDPEFLRWGAVLHRRFCLTSHVLYLK</sequence>
<comment type="pathway">
    <text evidence="5">Cofactor biosynthesis; thiamine diphosphate biosynthesis; thiamine phosphate from thiamine: step 1/1.</text>
</comment>
<keyword evidence="3 5" id="KW-0418">Kinase</keyword>
<evidence type="ECO:0000256" key="3">
    <source>
        <dbReference type="ARBA" id="ARBA00022777"/>
    </source>
</evidence>
<dbReference type="GO" id="GO:0006772">
    <property type="term" value="P:thiamine metabolic process"/>
    <property type="evidence" value="ECO:0007669"/>
    <property type="project" value="InterPro"/>
</dbReference>
<name>A0A515CWY9_SERLI</name>
<dbReference type="NCBIfam" id="NF007620">
    <property type="entry name" value="PRK10271.1"/>
    <property type="match status" value="1"/>
</dbReference>
<dbReference type="GO" id="GO:0005524">
    <property type="term" value="F:ATP binding"/>
    <property type="evidence" value="ECO:0007669"/>
    <property type="project" value="UniProtKB-KW"/>
</dbReference>
<dbReference type="AlphaFoldDB" id="A0A515CWY9"/>
<dbReference type="GO" id="GO:0019165">
    <property type="term" value="F:thiamine kinase activity"/>
    <property type="evidence" value="ECO:0007669"/>
    <property type="project" value="UniProtKB-UniRule"/>
</dbReference>
<dbReference type="UniPathway" id="UPA00060">
    <property type="reaction ID" value="UER00596"/>
</dbReference>
<dbReference type="GO" id="GO:0009229">
    <property type="term" value="P:thiamine diphosphate biosynthetic process"/>
    <property type="evidence" value="ECO:0007669"/>
    <property type="project" value="UniProtKB-UniRule"/>
</dbReference>
<comment type="similarity">
    <text evidence="5">Belongs to the thiamine kinase family.</text>
</comment>
<keyword evidence="2 5" id="KW-0547">Nucleotide-binding</keyword>
<organism evidence="7 8">
    <name type="scientific">Serratia liquefaciens</name>
    <dbReference type="NCBI Taxonomy" id="614"/>
    <lineage>
        <taxon>Bacteria</taxon>
        <taxon>Pseudomonadati</taxon>
        <taxon>Pseudomonadota</taxon>
        <taxon>Gammaproteobacteria</taxon>
        <taxon>Enterobacterales</taxon>
        <taxon>Yersiniaceae</taxon>
        <taxon>Serratia</taxon>
    </lineage>
</organism>
<protein>
    <recommendedName>
        <fullName evidence="5">Thiamine kinase</fullName>
        <ecNumber evidence="5">2.7.1.89</ecNumber>
    </recommendedName>
</protein>
<dbReference type="InterPro" id="IPR002575">
    <property type="entry name" value="Aminoglycoside_PTrfase"/>
</dbReference>
<dbReference type="STRING" id="614.XJ20_14280"/>
<evidence type="ECO:0000256" key="5">
    <source>
        <dbReference type="HAMAP-Rule" id="MF_01604"/>
    </source>
</evidence>